<dbReference type="AlphaFoldDB" id="A0A401X8V5"/>
<proteinExistence type="predicted"/>
<protein>
    <submittedName>
        <fullName evidence="2">Uncharacterized protein</fullName>
    </submittedName>
</protein>
<sequence length="79" mass="9063">MIGGHRQPNGEAQAGEMALRPNKTDSRVRRRSRIAAWNIAIDQVDQRYPVTLPEAGRPWLDQHRTAVLREQRHIVDVEA</sequence>
<dbReference type="EMBL" id="BDEV01000163">
    <property type="protein sequence ID" value="GCD64183.1"/>
    <property type="molecule type" value="Genomic_DNA"/>
</dbReference>
<dbReference type="Proteomes" id="UP000287385">
    <property type="component" value="Unassembled WGS sequence"/>
</dbReference>
<organism evidence="2 3">
    <name type="scientific">Acetobacter pasteurianus NBRC 3278</name>
    <dbReference type="NCBI Taxonomy" id="1226660"/>
    <lineage>
        <taxon>Bacteria</taxon>
        <taxon>Pseudomonadati</taxon>
        <taxon>Pseudomonadota</taxon>
        <taxon>Alphaproteobacteria</taxon>
        <taxon>Acetobacterales</taxon>
        <taxon>Acetobacteraceae</taxon>
        <taxon>Acetobacter</taxon>
    </lineage>
</organism>
<evidence type="ECO:0000313" key="2">
    <source>
        <dbReference type="EMBL" id="GCD64183.1"/>
    </source>
</evidence>
<comment type="caution">
    <text evidence="2">The sequence shown here is derived from an EMBL/GenBank/DDBJ whole genome shotgun (WGS) entry which is preliminary data.</text>
</comment>
<reference evidence="2 3" key="1">
    <citation type="submission" date="2016-06" db="EMBL/GenBank/DDBJ databases">
        <title>Acetobacter pasteurianus NBRC 3278 whole genome sequencing project.</title>
        <authorList>
            <person name="Matsutani M."/>
            <person name="Shiwa Y."/>
            <person name="Okamoto-Kainuma A."/>
            <person name="Ishikawa M."/>
            <person name="Koizumi Y."/>
            <person name="Yoshikawa H."/>
            <person name="Yakushi T."/>
            <person name="Matsushita K."/>
        </authorList>
    </citation>
    <scope>NUCLEOTIDE SEQUENCE [LARGE SCALE GENOMIC DNA]</scope>
    <source>
        <strain evidence="2 3">NBRC 3278</strain>
    </source>
</reference>
<name>A0A401X8V5_ACEPA</name>
<gene>
    <name evidence="2" type="ORF">NBRC3278_3276</name>
</gene>
<accession>A0A401X8V5</accession>
<keyword evidence="3" id="KW-1185">Reference proteome</keyword>
<feature type="region of interest" description="Disordered" evidence="1">
    <location>
        <begin position="1"/>
        <end position="27"/>
    </location>
</feature>
<evidence type="ECO:0000313" key="3">
    <source>
        <dbReference type="Proteomes" id="UP000287385"/>
    </source>
</evidence>
<evidence type="ECO:0000256" key="1">
    <source>
        <dbReference type="SAM" id="MobiDB-lite"/>
    </source>
</evidence>